<gene>
    <name evidence="4" type="ORF">RsY01_1774</name>
</gene>
<feature type="domain" description="Isochorismatase-like" evidence="3">
    <location>
        <begin position="4"/>
        <end position="137"/>
    </location>
</feature>
<sequence>MTKALLVIDLQNGVGPLFEFEKIIQNINQRICEFREKAEPIIFIQHQSVGLAEGSEPWQFVSELAIKPDDIVIAKTQGNAFYKTELKQTLDNLGIDALEICGAQTEYCVDATVKAAYYAGYQISVTPNAFSTVDTQEFPASKINKFYWGMWSWLSESSPLV</sequence>
<dbReference type="Gene3D" id="3.40.50.850">
    <property type="entry name" value="Isochorismatase-like"/>
    <property type="match status" value="1"/>
</dbReference>
<dbReference type="CDD" id="cd01014">
    <property type="entry name" value="nicotinamidase_related"/>
    <property type="match status" value="1"/>
</dbReference>
<dbReference type="InterPro" id="IPR036380">
    <property type="entry name" value="Isochorismatase-like_sf"/>
</dbReference>
<dbReference type="PANTHER" id="PTHR43540">
    <property type="entry name" value="PEROXYUREIDOACRYLATE/UREIDOACRYLATE AMIDOHYDROLASE-RELATED"/>
    <property type="match status" value="1"/>
</dbReference>
<evidence type="ECO:0000313" key="4">
    <source>
        <dbReference type="EMBL" id="GAX48159.1"/>
    </source>
</evidence>
<accession>A0A224X1V0</accession>
<dbReference type="EMBL" id="BEDT01000005">
    <property type="protein sequence ID" value="GAX48159.1"/>
    <property type="molecule type" value="Genomic_DNA"/>
</dbReference>
<dbReference type="AlphaFoldDB" id="A0A224X1V0"/>
<name>A0A224X1V0_9LACT</name>
<proteinExistence type="inferred from homology"/>
<protein>
    <recommendedName>
        <fullName evidence="3">Isochorismatase-like domain-containing protein</fullName>
    </recommendedName>
</protein>
<dbReference type="InterPro" id="IPR050272">
    <property type="entry name" value="Isochorismatase-like_hydrls"/>
</dbReference>
<dbReference type="SUPFAM" id="SSF52499">
    <property type="entry name" value="Isochorismatase-like hydrolases"/>
    <property type="match status" value="1"/>
</dbReference>
<comment type="similarity">
    <text evidence="1">Belongs to the isochorismatase family.</text>
</comment>
<dbReference type="RefSeq" id="WP_094785189.1">
    <property type="nucleotide sequence ID" value="NZ_BEDT01000005.1"/>
</dbReference>
<organism evidence="4 5">
    <name type="scientific">Pseudolactococcus reticulitermitis</name>
    <dbReference type="NCBI Taxonomy" id="2025039"/>
    <lineage>
        <taxon>Bacteria</taxon>
        <taxon>Bacillati</taxon>
        <taxon>Bacillota</taxon>
        <taxon>Bacilli</taxon>
        <taxon>Lactobacillales</taxon>
        <taxon>Streptococcaceae</taxon>
        <taxon>Pseudolactococcus</taxon>
    </lineage>
</organism>
<dbReference type="Pfam" id="PF00857">
    <property type="entry name" value="Isochorismatase"/>
    <property type="match status" value="1"/>
</dbReference>
<dbReference type="InterPro" id="IPR000868">
    <property type="entry name" value="Isochorismatase-like_dom"/>
</dbReference>
<reference evidence="5" key="1">
    <citation type="submission" date="2017-08" db="EMBL/GenBank/DDBJ databases">
        <title>Draft genome sequence of Lactococcus sp. strain Rs-Y01, isolated from the gut of the lower termite Reticulitermes speratus.</title>
        <authorList>
            <person name="Ohkuma M."/>
            <person name="Yuki M."/>
        </authorList>
    </citation>
    <scope>NUCLEOTIDE SEQUENCE [LARGE SCALE GENOMIC DNA]</scope>
    <source>
        <strain evidence="5">Rs-Y01</strain>
    </source>
</reference>
<keyword evidence="2" id="KW-0378">Hydrolase</keyword>
<comment type="caution">
    <text evidence="4">The sequence shown here is derived from an EMBL/GenBank/DDBJ whole genome shotgun (WGS) entry which is preliminary data.</text>
</comment>
<dbReference type="PANTHER" id="PTHR43540:SF14">
    <property type="entry name" value="ISOCHORISMATASE"/>
    <property type="match status" value="1"/>
</dbReference>
<evidence type="ECO:0000313" key="5">
    <source>
        <dbReference type="Proteomes" id="UP000218689"/>
    </source>
</evidence>
<evidence type="ECO:0000259" key="3">
    <source>
        <dbReference type="Pfam" id="PF00857"/>
    </source>
</evidence>
<evidence type="ECO:0000256" key="1">
    <source>
        <dbReference type="ARBA" id="ARBA00006336"/>
    </source>
</evidence>
<dbReference type="Proteomes" id="UP000218689">
    <property type="component" value="Unassembled WGS sequence"/>
</dbReference>
<keyword evidence="5" id="KW-1185">Reference proteome</keyword>
<dbReference type="OrthoDB" id="9785724at2"/>
<evidence type="ECO:0000256" key="2">
    <source>
        <dbReference type="ARBA" id="ARBA00022801"/>
    </source>
</evidence>
<dbReference type="GO" id="GO:0016787">
    <property type="term" value="F:hydrolase activity"/>
    <property type="evidence" value="ECO:0007669"/>
    <property type="project" value="UniProtKB-KW"/>
</dbReference>